<keyword evidence="3" id="KW-1185">Reference proteome</keyword>
<name>A0A073JZB0_9BACI</name>
<proteinExistence type="predicted"/>
<feature type="transmembrane region" description="Helical" evidence="1">
    <location>
        <begin position="82"/>
        <end position="102"/>
    </location>
</feature>
<dbReference type="STRING" id="574376.BAMA_22600"/>
<dbReference type="RefSeq" id="WP_034638931.1">
    <property type="nucleotide sequence ID" value="NZ_CBCSJC010000005.1"/>
</dbReference>
<dbReference type="OrthoDB" id="2912600at2"/>
<dbReference type="AlphaFoldDB" id="A0A073JZB0"/>
<dbReference type="EMBL" id="JOTN01000007">
    <property type="protein sequence ID" value="KEK19585.1"/>
    <property type="molecule type" value="Genomic_DNA"/>
</dbReference>
<comment type="caution">
    <text evidence="2">The sequence shown here is derived from an EMBL/GenBank/DDBJ whole genome shotgun (WGS) entry which is preliminary data.</text>
</comment>
<feature type="transmembrane region" description="Helical" evidence="1">
    <location>
        <begin position="7"/>
        <end position="26"/>
    </location>
</feature>
<evidence type="ECO:0000313" key="2">
    <source>
        <dbReference type="EMBL" id="KEK19585.1"/>
    </source>
</evidence>
<reference evidence="2 3" key="1">
    <citation type="submission" date="2014-06" db="EMBL/GenBank/DDBJ databases">
        <title>Draft genome sequence of Bacillus manliponensis JCM 15802 (MCCC 1A00708).</title>
        <authorList>
            <person name="Lai Q."/>
            <person name="Liu Y."/>
            <person name="Shao Z."/>
        </authorList>
    </citation>
    <scope>NUCLEOTIDE SEQUENCE [LARGE SCALE GENOMIC DNA]</scope>
    <source>
        <strain evidence="2 3">JCM 15802</strain>
    </source>
</reference>
<accession>A0A073JZB0</accession>
<organism evidence="2 3">
    <name type="scientific">Bacillus manliponensis</name>
    <dbReference type="NCBI Taxonomy" id="574376"/>
    <lineage>
        <taxon>Bacteria</taxon>
        <taxon>Bacillati</taxon>
        <taxon>Bacillota</taxon>
        <taxon>Bacilli</taxon>
        <taxon>Bacillales</taxon>
        <taxon>Bacillaceae</taxon>
        <taxon>Bacillus</taxon>
        <taxon>Bacillus cereus group</taxon>
    </lineage>
</organism>
<keyword evidence="1" id="KW-0812">Transmembrane</keyword>
<evidence type="ECO:0000256" key="1">
    <source>
        <dbReference type="SAM" id="Phobius"/>
    </source>
</evidence>
<evidence type="ECO:0008006" key="4">
    <source>
        <dbReference type="Google" id="ProtNLM"/>
    </source>
</evidence>
<keyword evidence="1" id="KW-0472">Membrane</keyword>
<sequence>MKTAKISFSVVLQLIAIFLFSLATGWSFMESFFLGSLGMFGLVWLLRLNKNLSANERHISPHRWDGIATSEVRPFQMQFDSYFIGSLLLLAVSFIVTIIYYLPYFT</sequence>
<protein>
    <recommendedName>
        <fullName evidence="4">DUF3899 domain-containing protein</fullName>
    </recommendedName>
</protein>
<keyword evidence="1" id="KW-1133">Transmembrane helix</keyword>
<dbReference type="Proteomes" id="UP000027822">
    <property type="component" value="Unassembled WGS sequence"/>
</dbReference>
<evidence type="ECO:0000313" key="3">
    <source>
        <dbReference type="Proteomes" id="UP000027822"/>
    </source>
</evidence>
<gene>
    <name evidence="2" type="ORF">BAMA_22600</name>
</gene>